<proteinExistence type="predicted"/>
<organism evidence="1">
    <name type="scientific">Lepeophtheirus salmonis</name>
    <name type="common">Salmon louse</name>
    <name type="synonym">Caligus salmonis</name>
    <dbReference type="NCBI Taxonomy" id="72036"/>
    <lineage>
        <taxon>Eukaryota</taxon>
        <taxon>Metazoa</taxon>
        <taxon>Ecdysozoa</taxon>
        <taxon>Arthropoda</taxon>
        <taxon>Crustacea</taxon>
        <taxon>Multicrustacea</taxon>
        <taxon>Hexanauplia</taxon>
        <taxon>Copepoda</taxon>
        <taxon>Siphonostomatoida</taxon>
        <taxon>Caligidae</taxon>
        <taxon>Lepeophtheirus</taxon>
    </lineage>
</organism>
<sequence length="314" mass="36203">MENTLQSRPPSLVSRQFIYKATWKEMYILLMDKSVSYMSKVGTALQNLYPYVSPCMVNRFQIVSNADYSKDDNNNLSIDEDEAIAVVIMMVFSYAYSTKDLRRTDIMQRYTNVMRALNRKILTKCEFERELEKIDIPINSVKVGNLNATIGKVLVGASEGSNLFVKLEDLPNYEDILNGTTPCPIAKAIRSQLAELFRDFQQTSLKLGMKIVDQLEKMEPNMSLTYKHEYTSLKEYSHSIYRDADYAGLVHRLSVAQQIRTYPRVILTANLYNSTNIFGQSKSELDSLAMYIPWYELKTESQILALYLKDKSWN</sequence>
<name>A0A0K2T0B3_LEPSM</name>
<evidence type="ECO:0000313" key="1">
    <source>
        <dbReference type="EMBL" id="CDW19250.1"/>
    </source>
</evidence>
<dbReference type="AlphaFoldDB" id="A0A0K2T0B3"/>
<protein>
    <submittedName>
        <fullName evidence="1">Uncharacterized protein</fullName>
    </submittedName>
</protein>
<dbReference type="EMBL" id="HACA01001889">
    <property type="protein sequence ID" value="CDW19250.1"/>
    <property type="molecule type" value="Transcribed_RNA"/>
</dbReference>
<accession>A0A0K2T0B3</accession>
<reference evidence="1" key="1">
    <citation type="submission" date="2014-05" db="EMBL/GenBank/DDBJ databases">
        <authorList>
            <person name="Chronopoulou M."/>
        </authorList>
    </citation>
    <scope>NUCLEOTIDE SEQUENCE</scope>
    <source>
        <tissue evidence="1">Whole organism</tissue>
    </source>
</reference>